<dbReference type="InterPro" id="IPR022385">
    <property type="entry name" value="Rhs_assc_core"/>
</dbReference>
<proteinExistence type="predicted"/>
<dbReference type="NCBIfam" id="TIGR03696">
    <property type="entry name" value="Rhs_assc_core"/>
    <property type="match status" value="1"/>
</dbReference>
<protein>
    <recommendedName>
        <fullName evidence="3">RHS repeat-associated core domain-containing protein</fullName>
    </recommendedName>
</protein>
<name>A0ABY0ICF4_9BACT</name>
<dbReference type="EMBL" id="QDKL01000003">
    <property type="protein sequence ID" value="RZF20636.1"/>
    <property type="molecule type" value="Genomic_DNA"/>
</dbReference>
<dbReference type="RefSeq" id="WP_115362647.1">
    <property type="nucleotide sequence ID" value="NZ_QDKL01000003.1"/>
</dbReference>
<keyword evidence="2" id="KW-1185">Reference proteome</keyword>
<evidence type="ECO:0000313" key="2">
    <source>
        <dbReference type="Proteomes" id="UP000443582"/>
    </source>
</evidence>
<evidence type="ECO:0000313" key="1">
    <source>
        <dbReference type="EMBL" id="RZF20636.1"/>
    </source>
</evidence>
<gene>
    <name evidence="1" type="ORF">DAY19_11665</name>
</gene>
<comment type="caution">
    <text evidence="1">The sequence shown here is derived from an EMBL/GenBank/DDBJ whole genome shotgun (WGS) entry which is preliminary data.</text>
</comment>
<sequence length="166" mass="18755">MILDLKQPHLKCRNRYYNPGISRFMSEDPIGFNSSDYNNYKYVKNNPERFVDPEGSKYVSVTCSVLSAGLAGSSFVDAAELSSEYSLKVKQLTEIQEELELWRLKKRRSDKMCTDNALVDIRIKYLQKQSLKILKDLSSITREKAISNAIGVGFSIAAAACVLLPF</sequence>
<dbReference type="Gene3D" id="2.180.10.10">
    <property type="entry name" value="RHS repeat-associated core"/>
    <property type="match status" value="1"/>
</dbReference>
<dbReference type="Proteomes" id="UP000443582">
    <property type="component" value="Unassembled WGS sequence"/>
</dbReference>
<evidence type="ECO:0008006" key="3">
    <source>
        <dbReference type="Google" id="ProtNLM"/>
    </source>
</evidence>
<organism evidence="1 2">
    <name type="scientific">Halobacteriovorax vibrionivorans</name>
    <dbReference type="NCBI Taxonomy" id="2152716"/>
    <lineage>
        <taxon>Bacteria</taxon>
        <taxon>Pseudomonadati</taxon>
        <taxon>Bdellovibrionota</taxon>
        <taxon>Bacteriovoracia</taxon>
        <taxon>Bacteriovoracales</taxon>
        <taxon>Halobacteriovoraceae</taxon>
        <taxon>Halobacteriovorax</taxon>
    </lineage>
</organism>
<accession>A0ABY0ICF4</accession>
<reference evidence="2" key="1">
    <citation type="journal article" date="2019" name="Int. J. Syst. Evol. Microbiol.">
        <title>Halobacteriovorax valvorus sp. nov., a novel prokaryotic predator isolated from coastal seawater of China.</title>
        <authorList>
            <person name="Chen M.-X."/>
        </authorList>
    </citation>
    <scope>NUCLEOTIDE SEQUENCE [LARGE SCALE GENOMIC DNA]</scope>
    <source>
        <strain evidence="2">BL9</strain>
    </source>
</reference>